<protein>
    <recommendedName>
        <fullName evidence="1">Mycothiol-dependent maleylpyruvate isomerase metal-binding domain-containing protein</fullName>
    </recommendedName>
</protein>
<dbReference type="EMBL" id="BJLQ01000044">
    <property type="protein sequence ID" value="GEA85700.1"/>
    <property type="molecule type" value="Genomic_DNA"/>
</dbReference>
<evidence type="ECO:0000313" key="3">
    <source>
        <dbReference type="Proteomes" id="UP000320461"/>
    </source>
</evidence>
<dbReference type="AlphaFoldDB" id="A0A4Y3KRZ2"/>
<dbReference type="NCBIfam" id="TIGR03083">
    <property type="entry name" value="maleylpyruvate isomerase family mycothiol-dependent enzyme"/>
    <property type="match status" value="1"/>
</dbReference>
<dbReference type="RefSeq" id="WP_141371543.1">
    <property type="nucleotide sequence ID" value="NZ_BJLQ01000044.1"/>
</dbReference>
<name>A0A4Y3KRZ2_9CELL</name>
<dbReference type="InterPro" id="IPR017517">
    <property type="entry name" value="Maleyloyr_isom"/>
</dbReference>
<sequence>MARTWDDDRLQDLMRAERSAFADDLASLTADQWRRTTLCGQWDVEEVVAHLTAAASMNQWRWLRSMVGARFRPDVHNERRLAEHRGRTPAETLERFRAIVASATAPSGHTPAYLGEVVVHAQDVRHPLGLTTTPGVEALTAVAEFYAARDFAVASRTQVAGLELRADDGPFTAGVGAGNPVVTGSTLALVMVMAGRTAYAVELDGSGADVLRSRLDVVAR</sequence>
<reference evidence="2 3" key="1">
    <citation type="submission" date="2019-06" db="EMBL/GenBank/DDBJ databases">
        <title>Whole genome shotgun sequence of Cellulomonas gelida NBRC 3748.</title>
        <authorList>
            <person name="Hosoyama A."/>
            <person name="Uohara A."/>
            <person name="Ohji S."/>
            <person name="Ichikawa N."/>
        </authorList>
    </citation>
    <scope>NUCLEOTIDE SEQUENCE [LARGE SCALE GENOMIC DNA]</scope>
    <source>
        <strain evidence="2 3">NBRC 3748</strain>
    </source>
</reference>
<comment type="caution">
    <text evidence="2">The sequence shown here is derived from an EMBL/GenBank/DDBJ whole genome shotgun (WGS) entry which is preliminary data.</text>
</comment>
<evidence type="ECO:0000259" key="1">
    <source>
        <dbReference type="Pfam" id="PF11716"/>
    </source>
</evidence>
<dbReference type="SUPFAM" id="SSF109854">
    <property type="entry name" value="DinB/YfiT-like putative metalloenzymes"/>
    <property type="match status" value="1"/>
</dbReference>
<dbReference type="OrthoDB" id="5178565at2"/>
<gene>
    <name evidence="2" type="ORF">CGE01nite_29510</name>
</gene>
<dbReference type="Gene3D" id="1.20.120.450">
    <property type="entry name" value="dinb family like domain"/>
    <property type="match status" value="1"/>
</dbReference>
<organism evidence="2 3">
    <name type="scientific">Cellulomonas gelida</name>
    <dbReference type="NCBI Taxonomy" id="1712"/>
    <lineage>
        <taxon>Bacteria</taxon>
        <taxon>Bacillati</taxon>
        <taxon>Actinomycetota</taxon>
        <taxon>Actinomycetes</taxon>
        <taxon>Micrococcales</taxon>
        <taxon>Cellulomonadaceae</taxon>
        <taxon>Cellulomonas</taxon>
    </lineage>
</organism>
<keyword evidence="3" id="KW-1185">Reference proteome</keyword>
<dbReference type="Proteomes" id="UP000320461">
    <property type="component" value="Unassembled WGS sequence"/>
</dbReference>
<evidence type="ECO:0000313" key="2">
    <source>
        <dbReference type="EMBL" id="GEA85700.1"/>
    </source>
</evidence>
<dbReference type="InterPro" id="IPR024344">
    <property type="entry name" value="MDMPI_metal-binding"/>
</dbReference>
<dbReference type="GO" id="GO:0046872">
    <property type="term" value="F:metal ion binding"/>
    <property type="evidence" value="ECO:0007669"/>
    <property type="project" value="InterPro"/>
</dbReference>
<accession>A0A4Y3KRZ2</accession>
<dbReference type="Pfam" id="PF11716">
    <property type="entry name" value="MDMPI_N"/>
    <property type="match status" value="1"/>
</dbReference>
<proteinExistence type="predicted"/>
<feature type="domain" description="Mycothiol-dependent maleylpyruvate isomerase metal-binding" evidence="1">
    <location>
        <begin position="15"/>
        <end position="106"/>
    </location>
</feature>
<dbReference type="InterPro" id="IPR034660">
    <property type="entry name" value="DinB/YfiT-like"/>
</dbReference>